<dbReference type="Pfam" id="PF02782">
    <property type="entry name" value="FGGY_C"/>
    <property type="match status" value="1"/>
</dbReference>
<comment type="catalytic activity">
    <reaction evidence="10">
        <text>glycerol + ATP = sn-glycerol 3-phosphate + ADP + H(+)</text>
        <dbReference type="Rhea" id="RHEA:21644"/>
        <dbReference type="ChEBI" id="CHEBI:15378"/>
        <dbReference type="ChEBI" id="CHEBI:17754"/>
        <dbReference type="ChEBI" id="CHEBI:30616"/>
        <dbReference type="ChEBI" id="CHEBI:57597"/>
        <dbReference type="ChEBI" id="CHEBI:456216"/>
        <dbReference type="EC" id="2.7.1.30"/>
    </reaction>
</comment>
<sequence length="487" mass="55067">MKDYIIAIDQGTTSSKILLINKKNEIVDKDYIEIGKQELPGGEILQNPIEILLSVQELLNRLFERNNLDPKRIDSIAITNQRESTIIWNKKTGKPVYDVISWQAYNTNYLTKEWVKKGYERKVFDKTGLLINPYFSASKIKHILNNTNENIEDLLFGTIDTFLLWNLSVEKNHKTDISNASRTMLFNIHDNKWDKELLEDFEIPEAILPTVSNNNDLFGHYEYQGVKIPIQAMIGDQQSALFGHLCVDNGDVKVTYGTGCFILTNIGDRPCQSKSGLLTTVAWKLDEKVIYALEGSVFMGGSAVRWMRDKLNLVNNVDDSELMAYGSKNDNVYVVPAFVGLGAPYWDNDIKASILGLEANTTKADIMKATLNSIAYQVTDILEIIKKETNTSIKSIAVDGGASNNNYLMQFQSDLINVKLLQNTESEITGLGSAFISGLKTGFFESINEIRKNQKIKKIFIPTSNQKRVVDLYERWKLAVKATQLFK</sequence>
<protein>
    <recommendedName>
        <fullName evidence="3">glycerol kinase</fullName>
        <ecNumber evidence="3">2.7.1.30</ecNumber>
    </recommendedName>
    <alternativeName>
        <fullName evidence="9">ATP:glycerol 3-phosphotransferase</fullName>
    </alternativeName>
</protein>
<comment type="similarity">
    <text evidence="2">Belongs to the FGGY kinase family.</text>
</comment>
<feature type="domain" description="Carbohydrate kinase FGGY C-terminal" evidence="12">
    <location>
        <begin position="253"/>
        <end position="436"/>
    </location>
</feature>
<dbReference type="NCBIfam" id="NF000756">
    <property type="entry name" value="PRK00047.1"/>
    <property type="match status" value="1"/>
</dbReference>
<dbReference type="EMBL" id="LR215048">
    <property type="protein sequence ID" value="VEU81039.1"/>
    <property type="molecule type" value="Genomic_DNA"/>
</dbReference>
<dbReference type="InterPro" id="IPR043129">
    <property type="entry name" value="ATPase_NBD"/>
</dbReference>
<dbReference type="InterPro" id="IPR018484">
    <property type="entry name" value="FGGY_N"/>
</dbReference>
<evidence type="ECO:0000313" key="14">
    <source>
        <dbReference type="Proteomes" id="UP000289841"/>
    </source>
</evidence>
<evidence type="ECO:0000313" key="13">
    <source>
        <dbReference type="EMBL" id="VEU81039.1"/>
    </source>
</evidence>
<dbReference type="AlphaFoldDB" id="A0A449BF12"/>
<organism evidence="13 14">
    <name type="scientific">Haploplasma axanthum</name>
    <name type="common">Acholeplasma axanthum</name>
    <dbReference type="NCBI Taxonomy" id="29552"/>
    <lineage>
        <taxon>Bacteria</taxon>
        <taxon>Bacillati</taxon>
        <taxon>Mycoplasmatota</taxon>
        <taxon>Mollicutes</taxon>
        <taxon>Acholeplasmatales</taxon>
        <taxon>Acholeplasmataceae</taxon>
        <taxon>Haploplasma</taxon>
    </lineage>
</organism>
<comment type="pathway">
    <text evidence="1">Polyol metabolism; glycerol degradation via glycerol kinase pathway; sn-glycerol 3-phosphate from glycerol: step 1/1.</text>
</comment>
<evidence type="ECO:0000256" key="8">
    <source>
        <dbReference type="ARBA" id="ARBA00022840"/>
    </source>
</evidence>
<evidence type="ECO:0000259" key="12">
    <source>
        <dbReference type="Pfam" id="PF02782"/>
    </source>
</evidence>
<evidence type="ECO:0000256" key="4">
    <source>
        <dbReference type="ARBA" id="ARBA00022679"/>
    </source>
</evidence>
<keyword evidence="6 13" id="KW-0418">Kinase</keyword>
<dbReference type="CDD" id="cd07769">
    <property type="entry name" value="ASKHA_NBD_FGGY_GK"/>
    <property type="match status" value="1"/>
</dbReference>
<accession>A0A449BF12</accession>
<gene>
    <name evidence="13" type="primary">glpK</name>
    <name evidence="13" type="ORF">NCTC10138_01430</name>
</gene>
<keyword evidence="4 13" id="KW-0808">Transferase</keyword>
<dbReference type="Proteomes" id="UP000289841">
    <property type="component" value="Chromosome"/>
</dbReference>
<dbReference type="InterPro" id="IPR000577">
    <property type="entry name" value="Carb_kinase_FGGY"/>
</dbReference>
<dbReference type="PANTHER" id="PTHR10196:SF69">
    <property type="entry name" value="GLYCEROL KINASE"/>
    <property type="match status" value="1"/>
</dbReference>
<dbReference type="InterPro" id="IPR018485">
    <property type="entry name" value="FGGY_C"/>
</dbReference>
<dbReference type="Pfam" id="PF00370">
    <property type="entry name" value="FGGY_N"/>
    <property type="match status" value="1"/>
</dbReference>
<evidence type="ECO:0000259" key="11">
    <source>
        <dbReference type="Pfam" id="PF00370"/>
    </source>
</evidence>
<keyword evidence="8" id="KW-0067">ATP-binding</keyword>
<proteinExistence type="inferred from homology"/>
<dbReference type="STRING" id="1278311.GCA_000428705_00121"/>
<keyword evidence="14" id="KW-1185">Reference proteome</keyword>
<dbReference type="GO" id="GO:0005829">
    <property type="term" value="C:cytosol"/>
    <property type="evidence" value="ECO:0007669"/>
    <property type="project" value="TreeGrafter"/>
</dbReference>
<dbReference type="PIRSF" id="PIRSF000538">
    <property type="entry name" value="GlpK"/>
    <property type="match status" value="1"/>
</dbReference>
<evidence type="ECO:0000256" key="6">
    <source>
        <dbReference type="ARBA" id="ARBA00022777"/>
    </source>
</evidence>
<dbReference type="FunFam" id="3.30.420.40:FF:000007">
    <property type="entry name" value="Glycerol kinase"/>
    <property type="match status" value="1"/>
</dbReference>
<evidence type="ECO:0000256" key="9">
    <source>
        <dbReference type="ARBA" id="ARBA00043149"/>
    </source>
</evidence>
<dbReference type="GO" id="GO:0019563">
    <property type="term" value="P:glycerol catabolic process"/>
    <property type="evidence" value="ECO:0007669"/>
    <property type="project" value="TreeGrafter"/>
</dbReference>
<dbReference type="RefSeq" id="WP_026389956.1">
    <property type="nucleotide sequence ID" value="NZ_LR215048.1"/>
</dbReference>
<dbReference type="Gene3D" id="3.30.420.40">
    <property type="match status" value="2"/>
</dbReference>
<keyword evidence="7" id="KW-0319">Glycerol metabolism</keyword>
<dbReference type="OrthoDB" id="9805576at2"/>
<reference evidence="13" key="1">
    <citation type="submission" date="2019-01" db="EMBL/GenBank/DDBJ databases">
        <authorList>
            <consortium name="Pathogen Informatics"/>
        </authorList>
    </citation>
    <scope>NUCLEOTIDE SEQUENCE [LARGE SCALE GENOMIC DNA]</scope>
    <source>
        <strain evidence="13">NCTC10138</strain>
    </source>
</reference>
<evidence type="ECO:0000256" key="1">
    <source>
        <dbReference type="ARBA" id="ARBA00005190"/>
    </source>
</evidence>
<evidence type="ECO:0000256" key="10">
    <source>
        <dbReference type="ARBA" id="ARBA00052101"/>
    </source>
</evidence>
<dbReference type="KEGG" id="aaxa:NCTC10138_01430"/>
<dbReference type="PANTHER" id="PTHR10196">
    <property type="entry name" value="SUGAR KINASE"/>
    <property type="match status" value="1"/>
</dbReference>
<dbReference type="EC" id="2.7.1.30" evidence="3"/>
<dbReference type="GO" id="GO:0004370">
    <property type="term" value="F:glycerol kinase activity"/>
    <property type="evidence" value="ECO:0007669"/>
    <property type="project" value="UniProtKB-EC"/>
</dbReference>
<dbReference type="GO" id="GO:0005524">
    <property type="term" value="F:ATP binding"/>
    <property type="evidence" value="ECO:0007669"/>
    <property type="project" value="UniProtKB-KW"/>
</dbReference>
<evidence type="ECO:0000256" key="3">
    <source>
        <dbReference type="ARBA" id="ARBA00012099"/>
    </source>
</evidence>
<evidence type="ECO:0000256" key="7">
    <source>
        <dbReference type="ARBA" id="ARBA00022798"/>
    </source>
</evidence>
<dbReference type="SUPFAM" id="SSF53067">
    <property type="entry name" value="Actin-like ATPase domain"/>
    <property type="match status" value="2"/>
</dbReference>
<keyword evidence="5" id="KW-0547">Nucleotide-binding</keyword>
<evidence type="ECO:0000256" key="2">
    <source>
        <dbReference type="ARBA" id="ARBA00009156"/>
    </source>
</evidence>
<evidence type="ECO:0000256" key="5">
    <source>
        <dbReference type="ARBA" id="ARBA00022741"/>
    </source>
</evidence>
<name>A0A449BF12_HAPAX</name>
<feature type="domain" description="Carbohydrate kinase FGGY N-terminal" evidence="11">
    <location>
        <begin position="4"/>
        <end position="243"/>
    </location>
</feature>